<evidence type="ECO:0000313" key="3">
    <source>
        <dbReference type="Proteomes" id="UP001300261"/>
    </source>
</evidence>
<dbReference type="Proteomes" id="UP001300261">
    <property type="component" value="Unassembled WGS sequence"/>
</dbReference>
<reference evidence="2 3" key="1">
    <citation type="journal article" date="2016" name="Int. J. Syst. Evol. Microbiol.">
        <title>Labrenzia salina sp. nov., isolated from the rhizosphere of the halophyte Arthrocnemum macrostachyum.</title>
        <authorList>
            <person name="Camacho M."/>
            <person name="Redondo-Gomez S."/>
            <person name="Rodriguez-Llorente I."/>
            <person name="Rohde M."/>
            <person name="Sproer C."/>
            <person name="Schumann P."/>
            <person name="Klenk H.P."/>
            <person name="Montero-Calasanz M.D.C."/>
        </authorList>
    </citation>
    <scope>NUCLEOTIDE SEQUENCE [LARGE SCALE GENOMIC DNA]</scope>
    <source>
        <strain evidence="2 3">DSM 29163</strain>
    </source>
</reference>
<gene>
    <name evidence="2" type="ORF">ON753_01990</name>
</gene>
<evidence type="ECO:0000313" key="2">
    <source>
        <dbReference type="EMBL" id="MCX2721181.1"/>
    </source>
</evidence>
<evidence type="ECO:0000256" key="1">
    <source>
        <dbReference type="SAM" id="SignalP"/>
    </source>
</evidence>
<comment type="caution">
    <text evidence="2">The sequence shown here is derived from an EMBL/GenBank/DDBJ whole genome shotgun (WGS) entry which is preliminary data.</text>
</comment>
<dbReference type="Gene3D" id="3.40.190.10">
    <property type="entry name" value="Periplasmic binding protein-like II"/>
    <property type="match status" value="2"/>
</dbReference>
<dbReference type="Pfam" id="PF16868">
    <property type="entry name" value="NMT1_3"/>
    <property type="match status" value="1"/>
</dbReference>
<dbReference type="SUPFAM" id="SSF53850">
    <property type="entry name" value="Periplasmic binding protein-like II"/>
    <property type="match status" value="1"/>
</dbReference>
<accession>A0ABT3QWF6</accession>
<proteinExistence type="predicted"/>
<keyword evidence="1" id="KW-0732">Signal</keyword>
<dbReference type="EMBL" id="JAPEVI010000001">
    <property type="protein sequence ID" value="MCX2721181.1"/>
    <property type="molecule type" value="Genomic_DNA"/>
</dbReference>
<feature type="chain" id="PRO_5046192454" evidence="1">
    <location>
        <begin position="27"/>
        <end position="325"/>
    </location>
</feature>
<protein>
    <submittedName>
        <fullName evidence="2">TAXI family TRAP transporter solute-binding subunit</fullName>
    </submittedName>
</protein>
<dbReference type="PANTHER" id="PTHR42941">
    <property type="entry name" value="SLL1037 PROTEIN"/>
    <property type="match status" value="1"/>
</dbReference>
<feature type="signal peptide" evidence="1">
    <location>
        <begin position="1"/>
        <end position="26"/>
    </location>
</feature>
<sequence length="325" mass="34299">MRLAKYLLTAGLALGIAAPAAVPASAQVLSIATPPQGSVWNTMSSVIASQARENGGLRMVVQPYGGNAQMMQAVNDTVAEFSLNDVNDVISALEGSGEYQAAMPNLRVIARINPFPVGLYVKEDSGLKQVADLAGKSVPAGWDGFPIARSHITAILAAGGLTWDDVDKVPVPELIRGSDDMASGRVDSAFFAVGGPKVAEIDASVGGVRFLAVDANQDTLAKIRAVRPAFYFSEVTPAPPRVGVKEPMMFVTWDNILVAGAHVSNEQVKSLLSVVFDSKDAIGKAYPPLRALDLETAYRAYPGLEYHPGAVAFFEERGVELSAAE</sequence>
<dbReference type="PANTHER" id="PTHR42941:SF1">
    <property type="entry name" value="SLL1037 PROTEIN"/>
    <property type="match status" value="1"/>
</dbReference>
<dbReference type="RefSeq" id="WP_265960876.1">
    <property type="nucleotide sequence ID" value="NZ_JAPEVI010000001.1"/>
</dbReference>
<organism evidence="2 3">
    <name type="scientific">Roseibium salinum</name>
    <dbReference type="NCBI Taxonomy" id="1604349"/>
    <lineage>
        <taxon>Bacteria</taxon>
        <taxon>Pseudomonadati</taxon>
        <taxon>Pseudomonadota</taxon>
        <taxon>Alphaproteobacteria</taxon>
        <taxon>Hyphomicrobiales</taxon>
        <taxon>Stappiaceae</taxon>
        <taxon>Roseibium</taxon>
    </lineage>
</organism>
<name>A0ABT3QWF6_9HYPH</name>
<dbReference type="NCBIfam" id="TIGR02122">
    <property type="entry name" value="TRAP_TAXI"/>
    <property type="match status" value="1"/>
</dbReference>
<dbReference type="InterPro" id="IPR011852">
    <property type="entry name" value="TRAP_TAXI"/>
</dbReference>
<keyword evidence="3" id="KW-1185">Reference proteome</keyword>